<name>A0A833X059_PHYIN</name>
<sequence length="91" mass="9664">MGRTNKAEFVTYSMVITPATAETPAETATSRSRSSVEEVLVTGSSGAVNSAVWRAISSGQMSRRLTTSLLLSKESWSLKSSKPPLSPSTRA</sequence>
<organism evidence="1 2">
    <name type="scientific">Phytophthora infestans</name>
    <name type="common">Potato late blight agent</name>
    <name type="synonym">Botrytis infestans</name>
    <dbReference type="NCBI Taxonomy" id="4787"/>
    <lineage>
        <taxon>Eukaryota</taxon>
        <taxon>Sar</taxon>
        <taxon>Stramenopiles</taxon>
        <taxon>Oomycota</taxon>
        <taxon>Peronosporomycetes</taxon>
        <taxon>Peronosporales</taxon>
        <taxon>Peronosporaceae</taxon>
        <taxon>Phytophthora</taxon>
    </lineage>
</organism>
<reference evidence="1" key="1">
    <citation type="submission" date="2020-04" db="EMBL/GenBank/DDBJ databases">
        <title>Hybrid Assembly of Korean Phytophthora infestans isolates.</title>
        <authorList>
            <person name="Prokchorchik M."/>
            <person name="Lee Y."/>
            <person name="Seo J."/>
            <person name="Cho J.-H."/>
            <person name="Park Y.-E."/>
            <person name="Jang D.-C."/>
            <person name="Im J.-S."/>
            <person name="Choi J.-G."/>
            <person name="Park H.-J."/>
            <person name="Lee G.-B."/>
            <person name="Lee Y.-G."/>
            <person name="Hong S.-Y."/>
            <person name="Cho K."/>
            <person name="Sohn K.H."/>
        </authorList>
    </citation>
    <scope>NUCLEOTIDE SEQUENCE</scope>
    <source>
        <strain evidence="1">KR_1_A1</strain>
    </source>
</reference>
<comment type="caution">
    <text evidence="1">The sequence shown here is derived from an EMBL/GenBank/DDBJ whole genome shotgun (WGS) entry which is preliminary data.</text>
</comment>
<protein>
    <submittedName>
        <fullName evidence="1">Uncharacterized protein</fullName>
    </submittedName>
</protein>
<evidence type="ECO:0000313" key="1">
    <source>
        <dbReference type="EMBL" id="KAF4044181.1"/>
    </source>
</evidence>
<dbReference type="EMBL" id="WSZM01000075">
    <property type="protein sequence ID" value="KAF4044181.1"/>
    <property type="molecule type" value="Genomic_DNA"/>
</dbReference>
<proteinExistence type="predicted"/>
<accession>A0A833X059</accession>
<keyword evidence="2" id="KW-1185">Reference proteome</keyword>
<dbReference type="AlphaFoldDB" id="A0A833X059"/>
<dbReference type="Proteomes" id="UP000602510">
    <property type="component" value="Unassembled WGS sequence"/>
</dbReference>
<evidence type="ECO:0000313" key="2">
    <source>
        <dbReference type="Proteomes" id="UP000602510"/>
    </source>
</evidence>
<gene>
    <name evidence="1" type="ORF">GN244_ATG03460</name>
</gene>